<dbReference type="Proteomes" id="UP000199600">
    <property type="component" value="Unassembled WGS sequence"/>
</dbReference>
<dbReference type="PANTHER" id="PTHR35861">
    <property type="match status" value="1"/>
</dbReference>
<protein>
    <submittedName>
        <fullName evidence="3">Putative phage tail sheath protein FI</fullName>
    </submittedName>
</protein>
<accession>A0A1A8XPD8</accession>
<keyword evidence="4" id="KW-1185">Reference proteome</keyword>
<evidence type="ECO:0000256" key="1">
    <source>
        <dbReference type="ARBA" id="ARBA00008005"/>
    </source>
</evidence>
<sequence>MPTYRTPDVYVEEISVFPPSVAEVETAIPAFVGYTEFARRIVGGDLVNVPTRLKSLLEYEALFGKGPQIVVTKVVLDDTNNFVRADISSNFYLYDSLRLFFDNGGGDCYVVSVGADNYQTAPDHTKLKAGVEALKKYDEPTILLFPDAASLSADNMAVVQQAALAQCGALGDRVTVLDTRSDDPLGTAFRDKLGINHLKYGAAYTPWLKLNYSKNVGYANIKSVVEKGGSAVTLQSLTPDADLLALMKSIDDAQADVDGFAARIATATGASGKSVTARQAELMTEYRSSPTAADMQNLFAYLYKLAELVDACANGGVPLAHVKLRNDAGASISSPLKDAFGKLIAFEQELKSRMDAGPFAYTLQWSAGLNADGPQWDGIFAATPPAASTTGIPPALTAETELLNASLPSINAAFSAASGVINSLVTGASSYRSTYEQSLLENFGVYSNLIKGINNTLTSCPPSGAIAGIYSLIDNQRGVWKAPANVSLNSVIGPLVNFDTSDTDGLNVDAVAGKSINAIRAFSGKGTLVWGARTLAGNDNEWRYISVRRFFNMVEESVKKSTYWAVFEPNDANTWVKVRGMIENYLTQKWREGALAGATPKEAFFVRCGLGVTMNAQDILEGRMNVQIGMAVVRPAEFIILQFSHKLQTS</sequence>
<evidence type="ECO:0000313" key="3">
    <source>
        <dbReference type="EMBL" id="SBT07039.1"/>
    </source>
</evidence>
<dbReference type="PANTHER" id="PTHR35861:SF1">
    <property type="entry name" value="PHAGE TAIL SHEATH PROTEIN"/>
    <property type="match status" value="1"/>
</dbReference>
<organism evidence="3 4">
    <name type="scientific">Candidatus Propionivibrio aalborgensis</name>
    <dbReference type="NCBI Taxonomy" id="1860101"/>
    <lineage>
        <taxon>Bacteria</taxon>
        <taxon>Pseudomonadati</taxon>
        <taxon>Pseudomonadota</taxon>
        <taxon>Betaproteobacteria</taxon>
        <taxon>Rhodocyclales</taxon>
        <taxon>Rhodocyclaceae</taxon>
        <taxon>Propionivibrio</taxon>
    </lineage>
</organism>
<gene>
    <name evidence="3" type="ORF">PROAA_2060008</name>
</gene>
<dbReference type="EMBL" id="FLQY01000120">
    <property type="protein sequence ID" value="SBT07039.1"/>
    <property type="molecule type" value="Genomic_DNA"/>
</dbReference>
<dbReference type="Pfam" id="PF17482">
    <property type="entry name" value="Phage_sheath_1C"/>
    <property type="match status" value="1"/>
</dbReference>
<evidence type="ECO:0000313" key="4">
    <source>
        <dbReference type="Proteomes" id="UP000199600"/>
    </source>
</evidence>
<dbReference type="RefSeq" id="WP_186410725.1">
    <property type="nucleotide sequence ID" value="NZ_FLQY01000120.1"/>
</dbReference>
<reference evidence="3 4" key="1">
    <citation type="submission" date="2016-06" db="EMBL/GenBank/DDBJ databases">
        <authorList>
            <person name="Kjaerup R.B."/>
            <person name="Dalgaard T.S."/>
            <person name="Juul-Madsen H.R."/>
        </authorList>
    </citation>
    <scope>NUCLEOTIDE SEQUENCE [LARGE SCALE GENOMIC DNA]</scope>
    <source>
        <strain evidence="3">2</strain>
    </source>
</reference>
<proteinExistence type="inferred from homology"/>
<dbReference type="Gene3D" id="3.40.50.11780">
    <property type="match status" value="2"/>
</dbReference>
<dbReference type="InterPro" id="IPR052042">
    <property type="entry name" value="Tail_sheath_structural"/>
</dbReference>
<comment type="similarity">
    <text evidence="1">Belongs to the myoviridae tail sheath protein family.</text>
</comment>
<evidence type="ECO:0000259" key="2">
    <source>
        <dbReference type="Pfam" id="PF17482"/>
    </source>
</evidence>
<name>A0A1A8XPD8_9RHOO</name>
<dbReference type="InterPro" id="IPR020287">
    <property type="entry name" value="Tail_sheath_C"/>
</dbReference>
<dbReference type="AlphaFoldDB" id="A0A1A8XPD8"/>
<feature type="domain" description="Tail sheath protein C-terminal" evidence="2">
    <location>
        <begin position="539"/>
        <end position="643"/>
    </location>
</feature>